<dbReference type="Proteomes" id="UP001352263">
    <property type="component" value="Unassembled WGS sequence"/>
</dbReference>
<feature type="transmembrane region" description="Helical" evidence="6">
    <location>
        <begin position="355"/>
        <end position="374"/>
    </location>
</feature>
<keyword evidence="4 6" id="KW-1133">Transmembrane helix</keyword>
<feature type="transmembrane region" description="Helical" evidence="6">
    <location>
        <begin position="76"/>
        <end position="99"/>
    </location>
</feature>
<dbReference type="EMBL" id="JAWIIV010000017">
    <property type="protein sequence ID" value="MEC4721320.1"/>
    <property type="molecule type" value="Genomic_DNA"/>
</dbReference>
<keyword evidence="5 6" id="KW-0472">Membrane</keyword>
<feature type="transmembrane region" description="Helical" evidence="6">
    <location>
        <begin position="284"/>
        <end position="304"/>
    </location>
</feature>
<comment type="caution">
    <text evidence="7">The sequence shown here is derived from an EMBL/GenBank/DDBJ whole genome shotgun (WGS) entry which is preliminary data.</text>
</comment>
<reference evidence="7 8" key="1">
    <citation type="submission" date="2023-10" db="EMBL/GenBank/DDBJ databases">
        <title>Noviherbaspirillum sp. CPCC 100848 genome assembly.</title>
        <authorList>
            <person name="Li X.Y."/>
            <person name="Fang X.M."/>
        </authorList>
    </citation>
    <scope>NUCLEOTIDE SEQUENCE [LARGE SCALE GENOMIC DNA]</scope>
    <source>
        <strain evidence="7 8">CPCC 100848</strain>
    </source>
</reference>
<evidence type="ECO:0000256" key="3">
    <source>
        <dbReference type="ARBA" id="ARBA00022692"/>
    </source>
</evidence>
<feature type="transmembrane region" description="Helical" evidence="6">
    <location>
        <begin position="324"/>
        <end position="343"/>
    </location>
</feature>
<keyword evidence="3 6" id="KW-0812">Transmembrane</keyword>
<feature type="transmembrane region" description="Helical" evidence="6">
    <location>
        <begin position="105"/>
        <end position="125"/>
    </location>
</feature>
<comment type="subcellular location">
    <subcellularLocation>
        <location evidence="1">Cell membrane</location>
        <topology evidence="1">Multi-pass membrane protein</topology>
    </subcellularLocation>
</comment>
<keyword evidence="8" id="KW-1185">Reference proteome</keyword>
<protein>
    <submittedName>
        <fullName evidence="7">Polysaccharide biosynthesis C-terminal domain-containing protein</fullName>
    </submittedName>
</protein>
<dbReference type="Pfam" id="PF01554">
    <property type="entry name" value="MatE"/>
    <property type="match status" value="1"/>
</dbReference>
<keyword evidence="2" id="KW-1003">Cell membrane</keyword>
<sequence>MRLALQEPRNLALLDQALVSGCNFLSVLYIGRHLPAAEFGLFSLALLCTVFLGNMHRAAITQPMNVLGSGEKPGAVTARLVTLLRAHALAIPLAGLVVWQLSTHFFPDNAVMLSCALFIGCSFLQETLRRYWYTLNRLDKALMNDALAYGGRMLLLLAAEAFHGFSGADVFILMAAPTLLAFLLGARALRGSDTGTAAPMKAVVRQHWQLSRWLIPTVLAVWGASQIYPFLLAGLGPVAVASFMACRNLLSATTVVVQSVDNYLPVRAATLLRQQGREAFKRHLLRTLAYTAGGGLVFVCVMLLAARPLLSLMYQGTYDGAADILRILPLGTVSMLLGTVLGAYSLAMQDSRASFLANLGATAVTLTIGIWLVWHQGLKGAAFATVLTATTSMLLQGALVAARFQQLPDLEATHA</sequence>
<evidence type="ECO:0000313" key="8">
    <source>
        <dbReference type="Proteomes" id="UP001352263"/>
    </source>
</evidence>
<evidence type="ECO:0000256" key="1">
    <source>
        <dbReference type="ARBA" id="ARBA00004651"/>
    </source>
</evidence>
<accession>A0ABU6JCP5</accession>
<feature type="transmembrane region" description="Helical" evidence="6">
    <location>
        <begin position="36"/>
        <end position="55"/>
    </location>
</feature>
<organism evidence="7 8">
    <name type="scientific">Noviherbaspirillum album</name>
    <dbReference type="NCBI Taxonomy" id="3080276"/>
    <lineage>
        <taxon>Bacteria</taxon>
        <taxon>Pseudomonadati</taxon>
        <taxon>Pseudomonadota</taxon>
        <taxon>Betaproteobacteria</taxon>
        <taxon>Burkholderiales</taxon>
        <taxon>Oxalobacteraceae</taxon>
        <taxon>Noviherbaspirillum</taxon>
    </lineage>
</organism>
<evidence type="ECO:0000313" key="7">
    <source>
        <dbReference type="EMBL" id="MEC4721320.1"/>
    </source>
</evidence>
<evidence type="ECO:0000256" key="2">
    <source>
        <dbReference type="ARBA" id="ARBA00022475"/>
    </source>
</evidence>
<evidence type="ECO:0000256" key="4">
    <source>
        <dbReference type="ARBA" id="ARBA00022989"/>
    </source>
</evidence>
<dbReference type="RefSeq" id="WP_326508023.1">
    <property type="nucleotide sequence ID" value="NZ_JAWIIV010000017.1"/>
</dbReference>
<evidence type="ECO:0000256" key="6">
    <source>
        <dbReference type="SAM" id="Phobius"/>
    </source>
</evidence>
<feature type="transmembrane region" description="Helical" evidence="6">
    <location>
        <begin position="146"/>
        <end position="165"/>
    </location>
</feature>
<gene>
    <name evidence="7" type="ORF">RY831_19320</name>
</gene>
<dbReference type="InterPro" id="IPR002528">
    <property type="entry name" value="MATE_fam"/>
</dbReference>
<dbReference type="PANTHER" id="PTHR30250:SF11">
    <property type="entry name" value="O-ANTIGEN TRANSPORTER-RELATED"/>
    <property type="match status" value="1"/>
</dbReference>
<dbReference type="PANTHER" id="PTHR30250">
    <property type="entry name" value="PST FAMILY PREDICTED COLANIC ACID TRANSPORTER"/>
    <property type="match status" value="1"/>
</dbReference>
<feature type="transmembrane region" description="Helical" evidence="6">
    <location>
        <begin position="380"/>
        <end position="402"/>
    </location>
</feature>
<feature type="transmembrane region" description="Helical" evidence="6">
    <location>
        <begin position="210"/>
        <end position="232"/>
    </location>
</feature>
<evidence type="ECO:0000256" key="5">
    <source>
        <dbReference type="ARBA" id="ARBA00023136"/>
    </source>
</evidence>
<proteinExistence type="predicted"/>
<dbReference type="InterPro" id="IPR050833">
    <property type="entry name" value="Poly_Biosynth_Transport"/>
</dbReference>
<name>A0ABU6JCP5_9BURK</name>